<dbReference type="InterPro" id="IPR036068">
    <property type="entry name" value="Nicotinate_pribotase-like_C"/>
</dbReference>
<feature type="binding site" evidence="13">
    <location>
        <begin position="265"/>
        <end position="267"/>
    </location>
    <ligand>
        <name>substrate</name>
    </ligand>
</feature>
<dbReference type="PIRSF" id="PIRSF006250">
    <property type="entry name" value="NadC_ModD"/>
    <property type="match status" value="1"/>
</dbReference>
<evidence type="ECO:0000256" key="2">
    <source>
        <dbReference type="ARBA" id="ARBA00004893"/>
    </source>
</evidence>
<dbReference type="GO" id="GO:0034213">
    <property type="term" value="P:quinolinate catabolic process"/>
    <property type="evidence" value="ECO:0007669"/>
    <property type="project" value="TreeGrafter"/>
</dbReference>
<feature type="binding site" evidence="13">
    <location>
        <begin position="133"/>
        <end position="135"/>
    </location>
    <ligand>
        <name>substrate</name>
    </ligand>
</feature>
<evidence type="ECO:0000313" key="16">
    <source>
        <dbReference type="EMBL" id="MDP0587982.1"/>
    </source>
</evidence>
<dbReference type="InterPro" id="IPR037128">
    <property type="entry name" value="Quinolinate_PRibosylTase_N_sf"/>
</dbReference>
<feature type="binding site" evidence="13">
    <location>
        <position position="157"/>
    </location>
    <ligand>
        <name>substrate</name>
    </ligand>
</feature>
<dbReference type="SUPFAM" id="SSF54675">
    <property type="entry name" value="Nicotinate/Quinolinate PRTase N-terminal domain-like"/>
    <property type="match status" value="1"/>
</dbReference>
<evidence type="ECO:0000256" key="9">
    <source>
        <dbReference type="ARBA" id="ARBA00033102"/>
    </source>
</evidence>
<comment type="pathway">
    <text evidence="2">Cofactor biosynthesis; NAD(+) biosynthesis; nicotinate D-ribonucleotide from quinolinate: step 1/1.</text>
</comment>
<evidence type="ECO:0000256" key="3">
    <source>
        <dbReference type="ARBA" id="ARBA00009400"/>
    </source>
</evidence>
<evidence type="ECO:0000256" key="12">
    <source>
        <dbReference type="PIRNR" id="PIRNR006250"/>
    </source>
</evidence>
<keyword evidence="7 12" id="KW-0328">Glycosyltransferase</keyword>
<name>A0AA90SCE6_9GAMM</name>
<proteinExistence type="inferred from homology"/>
<organism evidence="16 17">
    <name type="scientific">Candidatus Endonucleibacter bathymodioli</name>
    <dbReference type="NCBI Taxonomy" id="539814"/>
    <lineage>
        <taxon>Bacteria</taxon>
        <taxon>Pseudomonadati</taxon>
        <taxon>Pseudomonadota</taxon>
        <taxon>Gammaproteobacteria</taxon>
        <taxon>Oceanospirillales</taxon>
        <taxon>Endozoicomonadaceae</taxon>
        <taxon>Candidatus Endonucleibacter</taxon>
    </lineage>
</organism>
<evidence type="ECO:0000256" key="7">
    <source>
        <dbReference type="ARBA" id="ARBA00022676"/>
    </source>
</evidence>
<reference evidence="16 17" key="1">
    <citation type="journal article" date="2023" name="bioRxiv">
        <title>An intranuclear bacterial parasite of deep-sea mussels expresses apoptosis inhibitors acquired from its host.</title>
        <authorList>
            <person name="Gonzalez Porras M.A."/>
            <person name="Assie A."/>
            <person name="Tietjen M."/>
            <person name="Violette M."/>
            <person name="Kleiner M."/>
            <person name="Gruber-Vodicka H."/>
            <person name="Dubilier N."/>
            <person name="Leisch N."/>
        </authorList>
    </citation>
    <scope>NUCLEOTIDE SEQUENCE [LARGE SCALE GENOMIC DNA]</scope>
    <source>
        <strain evidence="16">IAP13</strain>
    </source>
</reference>
<feature type="binding site" evidence="13">
    <location>
        <position position="217"/>
    </location>
    <ligand>
        <name>substrate</name>
    </ligand>
</feature>
<dbReference type="AlphaFoldDB" id="A0AA90SCE6"/>
<dbReference type="InterPro" id="IPR022412">
    <property type="entry name" value="Quinolinate_PRibosylTrfase_N"/>
</dbReference>
<gene>
    <name evidence="16" type="primary">nadC</name>
    <name evidence="16" type="ORF">QS748_01745</name>
</gene>
<dbReference type="FunFam" id="3.20.20.70:FF:000030">
    <property type="entry name" value="Nicotinate-nucleotide pyrophosphorylase, carboxylating"/>
    <property type="match status" value="1"/>
</dbReference>
<feature type="domain" description="Quinolinate phosphoribosyl transferase C-terminal" evidence="14">
    <location>
        <begin position="113"/>
        <end position="280"/>
    </location>
</feature>
<evidence type="ECO:0000256" key="13">
    <source>
        <dbReference type="PIRSR" id="PIRSR006250-1"/>
    </source>
</evidence>
<feature type="domain" description="Quinolinate phosphoribosyl transferase N-terminal" evidence="15">
    <location>
        <begin position="26"/>
        <end position="110"/>
    </location>
</feature>
<dbReference type="InterPro" id="IPR002638">
    <property type="entry name" value="Quinolinate_PRibosylTrfase_C"/>
</dbReference>
<accession>A0AA90SCE6</accession>
<evidence type="ECO:0000256" key="10">
    <source>
        <dbReference type="ARBA" id="ARBA00047445"/>
    </source>
</evidence>
<dbReference type="FunFam" id="3.90.1170.20:FF:000001">
    <property type="entry name" value="Nicotinate-nucleotide diphosphorylase (Carboxylating)"/>
    <property type="match status" value="1"/>
</dbReference>
<dbReference type="GO" id="GO:0009435">
    <property type="term" value="P:NAD+ biosynthetic process"/>
    <property type="evidence" value="ECO:0007669"/>
    <property type="project" value="InterPro"/>
</dbReference>
<keyword evidence="6" id="KW-0662">Pyridine nucleotide biosynthesis</keyword>
<dbReference type="SUPFAM" id="SSF51690">
    <property type="entry name" value="Nicotinate/Quinolinate PRTase C-terminal domain-like"/>
    <property type="match status" value="1"/>
</dbReference>
<dbReference type="EC" id="2.4.2.19" evidence="5"/>
<evidence type="ECO:0000259" key="15">
    <source>
        <dbReference type="Pfam" id="PF02749"/>
    </source>
</evidence>
<comment type="function">
    <text evidence="1">Involved in the catabolism of quinolinic acid (QA).</text>
</comment>
<comment type="catalytic activity">
    <reaction evidence="10">
        <text>nicotinate beta-D-ribonucleotide + CO2 + diphosphate = quinolinate + 5-phospho-alpha-D-ribose 1-diphosphate + 2 H(+)</text>
        <dbReference type="Rhea" id="RHEA:12733"/>
        <dbReference type="ChEBI" id="CHEBI:15378"/>
        <dbReference type="ChEBI" id="CHEBI:16526"/>
        <dbReference type="ChEBI" id="CHEBI:29959"/>
        <dbReference type="ChEBI" id="CHEBI:33019"/>
        <dbReference type="ChEBI" id="CHEBI:57502"/>
        <dbReference type="ChEBI" id="CHEBI:58017"/>
        <dbReference type="EC" id="2.4.2.19"/>
    </reaction>
</comment>
<dbReference type="CDD" id="cd01572">
    <property type="entry name" value="QPRTase"/>
    <property type="match status" value="1"/>
</dbReference>
<dbReference type="Pfam" id="PF02749">
    <property type="entry name" value="QRPTase_N"/>
    <property type="match status" value="1"/>
</dbReference>
<evidence type="ECO:0000256" key="1">
    <source>
        <dbReference type="ARBA" id="ARBA00003237"/>
    </source>
</evidence>
<dbReference type="InterPro" id="IPR004393">
    <property type="entry name" value="NadC"/>
</dbReference>
<dbReference type="Gene3D" id="3.90.1170.20">
    <property type="entry name" value="Quinolinate phosphoribosyl transferase, N-terminal domain"/>
    <property type="match status" value="1"/>
</dbReference>
<evidence type="ECO:0000256" key="8">
    <source>
        <dbReference type="ARBA" id="ARBA00022679"/>
    </source>
</evidence>
<feature type="binding site" evidence="13">
    <location>
        <begin position="244"/>
        <end position="246"/>
    </location>
    <ligand>
        <name>substrate</name>
    </ligand>
</feature>
<feature type="binding site" evidence="13">
    <location>
        <position position="100"/>
    </location>
    <ligand>
        <name>substrate</name>
    </ligand>
</feature>
<evidence type="ECO:0000256" key="11">
    <source>
        <dbReference type="ARBA" id="ARBA00069173"/>
    </source>
</evidence>
<dbReference type="Pfam" id="PF01729">
    <property type="entry name" value="QRPTase_C"/>
    <property type="match status" value="1"/>
</dbReference>
<protein>
    <recommendedName>
        <fullName evidence="11">Probable nicotinate-nucleotide pyrophosphorylase [carboxylating]</fullName>
        <ecNumber evidence="5">2.4.2.19</ecNumber>
    </recommendedName>
    <alternativeName>
        <fullName evidence="9">Quinolinate phosphoribosyltransferase [decarboxylating]</fullName>
    </alternativeName>
</protein>
<comment type="caution">
    <text evidence="16">The sequence shown here is derived from an EMBL/GenBank/DDBJ whole genome shotgun (WGS) entry which is preliminary data.</text>
</comment>
<dbReference type="PANTHER" id="PTHR32179:SF3">
    <property type="entry name" value="NICOTINATE-NUCLEOTIDE PYROPHOSPHORYLASE [CARBOXYLATING]"/>
    <property type="match status" value="1"/>
</dbReference>
<keyword evidence="17" id="KW-1185">Reference proteome</keyword>
<dbReference type="EMBL" id="JASXSV010000002">
    <property type="protein sequence ID" value="MDP0587982.1"/>
    <property type="molecule type" value="Genomic_DNA"/>
</dbReference>
<dbReference type="GO" id="GO:0004514">
    <property type="term" value="F:nicotinate-nucleotide diphosphorylase (carboxylating) activity"/>
    <property type="evidence" value="ECO:0007669"/>
    <property type="project" value="UniProtKB-EC"/>
</dbReference>
<comment type="similarity">
    <text evidence="3 12">Belongs to the NadC/ModD family.</text>
</comment>
<dbReference type="InterPro" id="IPR013785">
    <property type="entry name" value="Aldolase_TIM"/>
</dbReference>
<dbReference type="Gene3D" id="3.20.20.70">
    <property type="entry name" value="Aldolase class I"/>
    <property type="match status" value="1"/>
</dbReference>
<evidence type="ECO:0000256" key="5">
    <source>
        <dbReference type="ARBA" id="ARBA00011944"/>
    </source>
</evidence>
<feature type="binding site" evidence="13">
    <location>
        <position position="167"/>
    </location>
    <ligand>
        <name>substrate</name>
    </ligand>
</feature>
<feature type="binding site" evidence="13">
    <location>
        <position position="196"/>
    </location>
    <ligand>
        <name>substrate</name>
    </ligand>
</feature>
<dbReference type="NCBIfam" id="TIGR00078">
    <property type="entry name" value="nadC"/>
    <property type="match status" value="1"/>
</dbReference>
<sequence>MISQPLKDAIYRNVFHSLQEDMAEYDITAALIPPDRQAAARVICRENAIICGRLWFDEVFHQLDPSIQLSWQVEEGERVLPNQEIVQLKGCARNLLTGERCALNFLQNLSGTASISEYYASMVKGFPVRLLDTRKTLPGLRMAQKYAVKIGGCFNHRLGLHDAFLIKENHIAACGGIQKTVNIARAMAPDKPIEIEVENIGEFREAKAAEADTVMLDNFSLEEVREAVLLNQSIGGKSLRLEASGSITEDNLLTIAATGVDYISIGALTKNCKAVDLSMRFSKAKQ</sequence>
<keyword evidence="8 12" id="KW-0808">Transferase</keyword>
<comment type="subunit">
    <text evidence="4">Hexamer formed by 3 homodimers.</text>
</comment>
<evidence type="ECO:0000256" key="4">
    <source>
        <dbReference type="ARBA" id="ARBA00011218"/>
    </source>
</evidence>
<evidence type="ECO:0000256" key="6">
    <source>
        <dbReference type="ARBA" id="ARBA00022642"/>
    </source>
</evidence>
<dbReference type="InterPro" id="IPR027277">
    <property type="entry name" value="NadC/ModD"/>
</dbReference>
<dbReference type="GO" id="GO:0005737">
    <property type="term" value="C:cytoplasm"/>
    <property type="evidence" value="ECO:0007669"/>
    <property type="project" value="TreeGrafter"/>
</dbReference>
<evidence type="ECO:0000313" key="17">
    <source>
        <dbReference type="Proteomes" id="UP001178148"/>
    </source>
</evidence>
<evidence type="ECO:0000259" key="14">
    <source>
        <dbReference type="Pfam" id="PF01729"/>
    </source>
</evidence>
<dbReference type="PANTHER" id="PTHR32179">
    <property type="entry name" value="NICOTINATE-NUCLEOTIDE PYROPHOSPHORYLASE [CARBOXYLATING]"/>
    <property type="match status" value="1"/>
</dbReference>
<dbReference type="Proteomes" id="UP001178148">
    <property type="component" value="Unassembled WGS sequence"/>
</dbReference>